<feature type="compositionally biased region" description="Basic and acidic residues" evidence="4">
    <location>
        <begin position="7"/>
        <end position="20"/>
    </location>
</feature>
<keyword evidence="1" id="KW-0677">Repeat</keyword>
<dbReference type="GeneID" id="95512716"/>
<dbReference type="PANTHER" id="PTHR24171">
    <property type="entry name" value="ANKYRIN REPEAT DOMAIN-CONTAINING PROTEIN 39-RELATED"/>
    <property type="match status" value="1"/>
</dbReference>
<dbReference type="SUPFAM" id="SSF48403">
    <property type="entry name" value="Ankyrin repeat"/>
    <property type="match status" value="1"/>
</dbReference>
<dbReference type="Gene3D" id="1.25.40.20">
    <property type="entry name" value="Ankyrin repeat-containing domain"/>
    <property type="match status" value="3"/>
</dbReference>
<reference evidence="5 6" key="1">
    <citation type="submission" date="2016-10" db="EMBL/GenBank/DDBJ databases">
        <authorList>
            <person name="de Groot N.N."/>
        </authorList>
    </citation>
    <scope>NUCLEOTIDE SEQUENCE [LARGE SCALE GENOMIC DNA]</scope>
    <source>
        <strain evidence="5 6">DSM 40306</strain>
    </source>
</reference>
<evidence type="ECO:0000313" key="5">
    <source>
        <dbReference type="EMBL" id="SED02511.1"/>
    </source>
</evidence>
<dbReference type="Proteomes" id="UP000182375">
    <property type="component" value="Unassembled WGS sequence"/>
</dbReference>
<feature type="repeat" description="ANK" evidence="3">
    <location>
        <begin position="216"/>
        <end position="248"/>
    </location>
</feature>
<dbReference type="GO" id="GO:0085020">
    <property type="term" value="P:protein K6-linked ubiquitination"/>
    <property type="evidence" value="ECO:0007669"/>
    <property type="project" value="TreeGrafter"/>
</dbReference>
<proteinExistence type="predicted"/>
<evidence type="ECO:0000256" key="4">
    <source>
        <dbReference type="SAM" id="MobiDB-lite"/>
    </source>
</evidence>
<feature type="repeat" description="ANK" evidence="3">
    <location>
        <begin position="49"/>
        <end position="81"/>
    </location>
</feature>
<keyword evidence="2 3" id="KW-0040">ANK repeat</keyword>
<dbReference type="InterPro" id="IPR036770">
    <property type="entry name" value="Ankyrin_rpt-contain_sf"/>
</dbReference>
<protein>
    <submittedName>
        <fullName evidence="5">Ankyrin repeat</fullName>
    </submittedName>
</protein>
<gene>
    <name evidence="5" type="ORF">SAMN04490357_3578</name>
</gene>
<accession>A0A1H4XCH9</accession>
<dbReference type="SMART" id="SM00248">
    <property type="entry name" value="ANK"/>
    <property type="match status" value="8"/>
</dbReference>
<dbReference type="Pfam" id="PF12796">
    <property type="entry name" value="Ank_2"/>
    <property type="match status" value="3"/>
</dbReference>
<dbReference type="PANTHER" id="PTHR24171:SF8">
    <property type="entry name" value="BRCA1-ASSOCIATED RING DOMAIN PROTEIN 1"/>
    <property type="match status" value="1"/>
</dbReference>
<evidence type="ECO:0000256" key="2">
    <source>
        <dbReference type="ARBA" id="ARBA00023043"/>
    </source>
</evidence>
<feature type="repeat" description="ANK" evidence="3">
    <location>
        <begin position="83"/>
        <end position="115"/>
    </location>
</feature>
<dbReference type="GO" id="GO:0004842">
    <property type="term" value="F:ubiquitin-protein transferase activity"/>
    <property type="evidence" value="ECO:0007669"/>
    <property type="project" value="TreeGrafter"/>
</dbReference>
<dbReference type="PRINTS" id="PR01415">
    <property type="entry name" value="ANKYRIN"/>
</dbReference>
<dbReference type="InterPro" id="IPR002110">
    <property type="entry name" value="Ankyrin_rpt"/>
</dbReference>
<dbReference type="STRING" id="67331.SAMN04490357_3578"/>
<organism evidence="5 6">
    <name type="scientific">Streptomyces misionensis</name>
    <dbReference type="NCBI Taxonomy" id="67331"/>
    <lineage>
        <taxon>Bacteria</taxon>
        <taxon>Bacillati</taxon>
        <taxon>Actinomycetota</taxon>
        <taxon>Actinomycetes</taxon>
        <taxon>Kitasatosporales</taxon>
        <taxon>Streptomycetaceae</taxon>
        <taxon>Streptomyces</taxon>
    </lineage>
</organism>
<dbReference type="PROSITE" id="PS50088">
    <property type="entry name" value="ANK_REPEAT"/>
    <property type="match status" value="5"/>
</dbReference>
<evidence type="ECO:0000256" key="3">
    <source>
        <dbReference type="PROSITE-ProRule" id="PRU00023"/>
    </source>
</evidence>
<name>A0A1H4XCH9_9ACTN</name>
<dbReference type="EMBL" id="FNTD01000004">
    <property type="protein sequence ID" value="SED02511.1"/>
    <property type="molecule type" value="Genomic_DNA"/>
</dbReference>
<evidence type="ECO:0000313" key="6">
    <source>
        <dbReference type="Proteomes" id="UP000182375"/>
    </source>
</evidence>
<feature type="repeat" description="ANK" evidence="3">
    <location>
        <begin position="117"/>
        <end position="149"/>
    </location>
</feature>
<feature type="repeat" description="ANK" evidence="3">
    <location>
        <begin position="285"/>
        <end position="317"/>
    </location>
</feature>
<dbReference type="PROSITE" id="PS50297">
    <property type="entry name" value="ANK_REP_REGION"/>
    <property type="match status" value="4"/>
</dbReference>
<evidence type="ECO:0000256" key="1">
    <source>
        <dbReference type="ARBA" id="ARBA00022737"/>
    </source>
</evidence>
<dbReference type="RefSeq" id="WP_079172357.1">
    <property type="nucleotide sequence ID" value="NZ_FNTD01000004.1"/>
</dbReference>
<sequence>MSNKRTLHPESEHPGAAEQALHRAVREGDLPGAADALYAGADPNARDPLGYPALSRAAALGRTQLTELLLTAGADPLLPDVRMGTSPLHKAAQGGCVDVVRLLLDHGAFVDAQAPTTGHTPLIDAVWYKHPPVVELLLARGANPDVRAHAGYRADELGPLVCEEDQSVYVRLIEAARARRARAAGAALRLAALSGDAAGVRAALAAGADADVKAPDGHTALLDASREGHLAVVAALLAHGADPTVVDHLMKATPAHKAAYMGRPEVMRELVEDGRVELDAQGPYNGYTALHDAVWHGHTETVRVLLEAGVRTDLAGWDGLTPLGMARRYGYDDIVALLEKAERAPEGA</sequence>
<feature type="region of interest" description="Disordered" evidence="4">
    <location>
        <begin position="1"/>
        <end position="20"/>
    </location>
</feature>
<dbReference type="AlphaFoldDB" id="A0A1H4XCH9"/>